<dbReference type="RefSeq" id="WP_044638094.1">
    <property type="nucleotide sequence ID" value="NZ_CP007202.1"/>
</dbReference>
<evidence type="ECO:0000313" key="2">
    <source>
        <dbReference type="Proteomes" id="UP000032229"/>
    </source>
</evidence>
<name>A0A0C5WI43_9FLAO</name>
<proteinExistence type="predicted"/>
<accession>A0A0C5WI43</accession>
<dbReference type="HOGENOM" id="CLU_1991175_0_0_10"/>
<dbReference type="KEGG" id="sze:AW14_06800"/>
<keyword evidence="2" id="KW-1185">Reference proteome</keyword>
<evidence type="ECO:0000313" key="1">
    <source>
        <dbReference type="EMBL" id="AJR04834.1"/>
    </source>
</evidence>
<sequence>MTKKTGKTERLNISGVSGSYFDNVLIKLKRRYRKDETIAALSKKLSEVEIELGKSIAYIHELEDEKLKKSFKNGGLEWYSKYSKIKEKFDHLQALIKEDSVIAELKKENKNLHIELRKLKRKQGE</sequence>
<dbReference type="EMBL" id="CP007202">
    <property type="protein sequence ID" value="AJR04834.1"/>
    <property type="molecule type" value="Genomic_DNA"/>
</dbReference>
<protein>
    <submittedName>
        <fullName evidence="1">Uncharacterized protein</fullName>
    </submittedName>
</protein>
<reference evidence="1 2" key="1">
    <citation type="submission" date="2014-02" db="EMBL/GenBank/DDBJ databases">
        <authorList>
            <person name="Young C.-C."/>
            <person name="Hameed A."/>
            <person name="Huang H.-C."/>
            <person name="Shahina M."/>
        </authorList>
    </citation>
    <scope>NUCLEOTIDE SEQUENCE [LARGE SCALE GENOMIC DNA]</scope>
    <source>
        <strain evidence="1 2">CC-SAMT-1</strain>
    </source>
</reference>
<dbReference type="Proteomes" id="UP000032229">
    <property type="component" value="Chromosome"/>
</dbReference>
<organism evidence="1 2">
    <name type="scientific">Siansivirga zeaxanthinifaciens CC-SAMT-1</name>
    <dbReference type="NCBI Taxonomy" id="1454006"/>
    <lineage>
        <taxon>Bacteria</taxon>
        <taxon>Pseudomonadati</taxon>
        <taxon>Bacteroidota</taxon>
        <taxon>Flavobacteriia</taxon>
        <taxon>Flavobacteriales</taxon>
        <taxon>Flavobacteriaceae</taxon>
        <taxon>Siansivirga</taxon>
    </lineage>
</organism>
<dbReference type="AlphaFoldDB" id="A0A0C5WI43"/>
<gene>
    <name evidence="1" type="ORF">AW14_06800</name>
</gene>